<keyword evidence="1" id="KW-0812">Transmembrane</keyword>
<dbReference type="PANTHER" id="PTHR38121:SF2">
    <property type="entry name" value="ACYLTRANSFERASE 3 DOMAIN-CONTAINING PROTEIN"/>
    <property type="match status" value="1"/>
</dbReference>
<feature type="transmembrane region" description="Helical" evidence="1">
    <location>
        <begin position="288"/>
        <end position="310"/>
    </location>
</feature>
<evidence type="ECO:0000259" key="2">
    <source>
        <dbReference type="Pfam" id="PF00722"/>
    </source>
</evidence>
<dbReference type="SUPFAM" id="SSF49899">
    <property type="entry name" value="Concanavalin A-like lectins/glucanases"/>
    <property type="match status" value="1"/>
</dbReference>
<evidence type="ECO:0000313" key="4">
    <source>
        <dbReference type="Proteomes" id="UP001140560"/>
    </source>
</evidence>
<comment type="caution">
    <text evidence="3">The sequence shown here is derived from an EMBL/GenBank/DDBJ whole genome shotgun (WGS) entry which is preliminary data.</text>
</comment>
<gene>
    <name evidence="3" type="ORF">N0V83_010702</name>
</gene>
<dbReference type="GO" id="GO:0005975">
    <property type="term" value="P:carbohydrate metabolic process"/>
    <property type="evidence" value="ECO:0007669"/>
    <property type="project" value="InterPro"/>
</dbReference>
<dbReference type="InterPro" id="IPR013320">
    <property type="entry name" value="ConA-like_dom_sf"/>
</dbReference>
<accession>A0A9W8XZ90</accession>
<dbReference type="GO" id="GO:0004553">
    <property type="term" value="F:hydrolase activity, hydrolyzing O-glycosyl compounds"/>
    <property type="evidence" value="ECO:0007669"/>
    <property type="project" value="InterPro"/>
</dbReference>
<dbReference type="PANTHER" id="PTHR38121">
    <property type="entry name" value="GH16 DOMAIN-CONTAINING PROTEIN"/>
    <property type="match status" value="1"/>
</dbReference>
<dbReference type="Proteomes" id="UP001140560">
    <property type="component" value="Unassembled WGS sequence"/>
</dbReference>
<feature type="domain" description="GH16" evidence="2">
    <location>
        <begin position="37"/>
        <end position="189"/>
    </location>
</feature>
<evidence type="ECO:0000256" key="1">
    <source>
        <dbReference type="SAM" id="Phobius"/>
    </source>
</evidence>
<dbReference type="InterPro" id="IPR000757">
    <property type="entry name" value="Beta-glucanase-like"/>
</dbReference>
<sequence>MRPHPYEKNWNARYRAGASPSNIGNNESSAPGWDGNAWTMSIDRPTKNHAVVGASIRSLRRDILYGTFESVLSPPKAGSGGTVLAMRLDYNESQTLNLNVMNADAPKDAWTSFMIYGDWRGERSKGVNFTDFGNSSYNFATSPWGFVPYRIDWTDKKADFFIGDALARSIKSHESPKEWPRTPSTLYIRHSSIGDAYTSEGPPPNGSYAQLGRIRAFFNSSMMTTAEHASFDARCRGLEASDNAPAANSSSTSRQCLVSDMSLRGSTTYSTTATTQFKQRSIDYTKRWPAIFMASTCIAISTILLLHALFKRAPWSKKKTEVPTEATADSARASKEYYVTPSMIFSERDGLALAAQFPGTGTPGAVTPGTQTPGHRSLRYSDFSPPWSEVEGPYFTRSVSSTSLAAPARSRPESGSLHIPPLPVGLSIQQRSRCEDITAILTAKDSNQPTANVRGSLDISPVEPNRQISAFVELIDEKKDPEVTVKEIDIPSAATESAKPAITPPKQRVDYLAGLVSLPILPFSDID</sequence>
<keyword evidence="4" id="KW-1185">Reference proteome</keyword>
<dbReference type="EMBL" id="JAPEUY010000022">
    <property type="protein sequence ID" value="KAJ4361762.1"/>
    <property type="molecule type" value="Genomic_DNA"/>
</dbReference>
<dbReference type="AlphaFoldDB" id="A0A9W8XZ90"/>
<reference evidence="3" key="1">
    <citation type="submission" date="2022-10" db="EMBL/GenBank/DDBJ databases">
        <title>Tapping the CABI collections for fungal endophytes: first genome assemblies for Collariella, Neodidymelliopsis, Ascochyta clinopodiicola, Didymella pomorum, Didymosphaeria variabile, Neocosmospora piperis and Neocucurbitaria cava.</title>
        <authorList>
            <person name="Hill R."/>
        </authorList>
    </citation>
    <scope>NUCLEOTIDE SEQUENCE</scope>
    <source>
        <strain evidence="3">IMI 356814</strain>
    </source>
</reference>
<dbReference type="Gene3D" id="2.60.120.200">
    <property type="match status" value="1"/>
</dbReference>
<name>A0A9W8XZ90_9PLEO</name>
<dbReference type="Pfam" id="PF00722">
    <property type="entry name" value="Glyco_hydro_16"/>
    <property type="match status" value="1"/>
</dbReference>
<keyword evidence="1" id="KW-1133">Transmembrane helix</keyword>
<keyword evidence="1" id="KW-0472">Membrane</keyword>
<evidence type="ECO:0000313" key="3">
    <source>
        <dbReference type="EMBL" id="KAJ4361762.1"/>
    </source>
</evidence>
<organism evidence="3 4">
    <name type="scientific">Neocucurbitaria cava</name>
    <dbReference type="NCBI Taxonomy" id="798079"/>
    <lineage>
        <taxon>Eukaryota</taxon>
        <taxon>Fungi</taxon>
        <taxon>Dikarya</taxon>
        <taxon>Ascomycota</taxon>
        <taxon>Pezizomycotina</taxon>
        <taxon>Dothideomycetes</taxon>
        <taxon>Pleosporomycetidae</taxon>
        <taxon>Pleosporales</taxon>
        <taxon>Pleosporineae</taxon>
        <taxon>Cucurbitariaceae</taxon>
        <taxon>Neocucurbitaria</taxon>
    </lineage>
</organism>
<dbReference type="CDD" id="cd00413">
    <property type="entry name" value="Glyco_hydrolase_16"/>
    <property type="match status" value="1"/>
</dbReference>
<proteinExistence type="predicted"/>
<protein>
    <recommendedName>
        <fullName evidence="2">GH16 domain-containing protein</fullName>
    </recommendedName>
</protein>